<evidence type="ECO:0000256" key="1">
    <source>
        <dbReference type="ARBA" id="ARBA00010838"/>
    </source>
</evidence>
<dbReference type="OrthoDB" id="65569at2759"/>
<accession>A0A226D5T8</accession>
<comment type="caution">
    <text evidence="5">The sequence shown here is derived from an EMBL/GenBank/DDBJ whole genome shotgun (WGS) entry which is preliminary data.</text>
</comment>
<evidence type="ECO:0000313" key="6">
    <source>
        <dbReference type="Proteomes" id="UP000198287"/>
    </source>
</evidence>
<keyword evidence="3" id="KW-0326">Glycosidase</keyword>
<keyword evidence="2 5" id="KW-0378">Hydrolase</keyword>
<dbReference type="InterPro" id="IPR017853">
    <property type="entry name" value="GH"/>
</dbReference>
<evidence type="ECO:0000256" key="2">
    <source>
        <dbReference type="ARBA" id="ARBA00022801"/>
    </source>
</evidence>
<reference evidence="5 6" key="1">
    <citation type="submission" date="2015-12" db="EMBL/GenBank/DDBJ databases">
        <title>The genome of Folsomia candida.</title>
        <authorList>
            <person name="Faddeeva A."/>
            <person name="Derks M.F."/>
            <person name="Anvar Y."/>
            <person name="Smit S."/>
            <person name="Van Straalen N."/>
            <person name="Roelofs D."/>
        </authorList>
    </citation>
    <scope>NUCLEOTIDE SEQUENCE [LARGE SCALE GENOMIC DNA]</scope>
    <source>
        <strain evidence="5 6">VU population</strain>
        <tissue evidence="5">Whole body</tissue>
    </source>
</reference>
<sequence>MPVPTEEEHSHNNHDFFEQFPENFKWGSTSSATQIEGAWNIDGRTMSWWDSSSRKGSTTLDQSPPEEGADSYNKFTEDVLLLKNMNATCYKFSLSWSRLLPDGTTHKVNKAGVDYYSNLIDTLLKNGIEPIIVLYHWDFPQELFERHPLNWMDKNVIKAFGNYAQFCFKTFGSRVKRWIAIHDPWKHSECGFGSGVHPPNVQGWKKGTPLKVFKNLLKAHSIAYRIYNKEFRRRQGGSVGISINSKCISTSERHFCKDEIAVPDFASCTELRTNFNPNASADYGSICWEEIKQTCADFVDLTNEDLHSELTLAEIRGTGSLAQKRNSLPNLNNTRVVLNTIKTDLNNPEVLLCGKGYPLIGAEITSLVDLKRTQYFKALSSEILKAVILDKCNVVGFLPGTLIDSWEWENGFTISYGLHQVKFDNPLKHRIQRLSAKYLTKLFDMHGFSKHWDIHSVEML</sequence>
<name>A0A226D5T8_FOLCA</name>
<dbReference type="SUPFAM" id="SSF51445">
    <property type="entry name" value="(Trans)glycosidases"/>
    <property type="match status" value="1"/>
</dbReference>
<evidence type="ECO:0000313" key="5">
    <source>
        <dbReference type="EMBL" id="OXA40569.1"/>
    </source>
</evidence>
<keyword evidence="6" id="KW-1185">Reference proteome</keyword>
<dbReference type="InterPro" id="IPR001360">
    <property type="entry name" value="Glyco_hydro_1"/>
</dbReference>
<dbReference type="EMBL" id="LNIX01000033">
    <property type="protein sequence ID" value="OXA40569.1"/>
    <property type="molecule type" value="Genomic_DNA"/>
</dbReference>
<comment type="similarity">
    <text evidence="1 4">Belongs to the glycosyl hydrolase 1 family.</text>
</comment>
<evidence type="ECO:0000256" key="3">
    <source>
        <dbReference type="ARBA" id="ARBA00023295"/>
    </source>
</evidence>
<organism evidence="5 6">
    <name type="scientific">Folsomia candida</name>
    <name type="common">Springtail</name>
    <dbReference type="NCBI Taxonomy" id="158441"/>
    <lineage>
        <taxon>Eukaryota</taxon>
        <taxon>Metazoa</taxon>
        <taxon>Ecdysozoa</taxon>
        <taxon>Arthropoda</taxon>
        <taxon>Hexapoda</taxon>
        <taxon>Collembola</taxon>
        <taxon>Entomobryomorpha</taxon>
        <taxon>Isotomoidea</taxon>
        <taxon>Isotomidae</taxon>
        <taxon>Proisotominae</taxon>
        <taxon>Folsomia</taxon>
    </lineage>
</organism>
<dbReference type="PANTHER" id="PTHR10353">
    <property type="entry name" value="GLYCOSYL HYDROLASE"/>
    <property type="match status" value="1"/>
</dbReference>
<dbReference type="GO" id="GO:0008422">
    <property type="term" value="F:beta-glucosidase activity"/>
    <property type="evidence" value="ECO:0007669"/>
    <property type="project" value="TreeGrafter"/>
</dbReference>
<dbReference type="PANTHER" id="PTHR10353:SF36">
    <property type="entry name" value="LP05116P"/>
    <property type="match status" value="1"/>
</dbReference>
<dbReference type="AlphaFoldDB" id="A0A226D5T8"/>
<evidence type="ECO:0000256" key="4">
    <source>
        <dbReference type="RuleBase" id="RU003690"/>
    </source>
</evidence>
<dbReference type="Gene3D" id="3.20.20.80">
    <property type="entry name" value="Glycosidases"/>
    <property type="match status" value="2"/>
</dbReference>
<dbReference type="Pfam" id="PF00232">
    <property type="entry name" value="Glyco_hydro_1"/>
    <property type="match status" value="2"/>
</dbReference>
<dbReference type="Proteomes" id="UP000198287">
    <property type="component" value="Unassembled WGS sequence"/>
</dbReference>
<dbReference type="OMA" id="ETTNCER"/>
<proteinExistence type="inferred from homology"/>
<dbReference type="GO" id="GO:0005975">
    <property type="term" value="P:carbohydrate metabolic process"/>
    <property type="evidence" value="ECO:0007669"/>
    <property type="project" value="InterPro"/>
</dbReference>
<gene>
    <name evidence="5" type="ORF">Fcan01_24690</name>
</gene>
<protein>
    <submittedName>
        <fullName evidence="5">Lactase-phlorizin hydrolase</fullName>
    </submittedName>
</protein>